<comment type="caution">
    <text evidence="1">The sequence shown here is derived from an EMBL/GenBank/DDBJ whole genome shotgun (WGS) entry which is preliminary data.</text>
</comment>
<accession>A0A2M7FY51</accession>
<dbReference type="EMBL" id="PFFQ01000065">
    <property type="protein sequence ID" value="PIW13950.1"/>
    <property type="molecule type" value="Genomic_DNA"/>
</dbReference>
<dbReference type="Proteomes" id="UP000231019">
    <property type="component" value="Unassembled WGS sequence"/>
</dbReference>
<protein>
    <submittedName>
        <fullName evidence="1">Uncharacterized protein</fullName>
    </submittedName>
</protein>
<sequence length="223" mass="26035">MPLFFIEITGDDRLSFEVRILNNQLSALRIKRQIYRRTDRVVTDIKGFDPFNVGEWMTLVKYENWKGEALKDALRPAPANFSPLGIHVKENWGFLDVYTLLDKTFEDLQQNWQKDYINYGGLPALPSNRVEHFQRDLPFVAELARYIVHDRSILEMLAHEQTIMPLPKVGLDDWLIEENTLAMNRTEKVALRGRLSIEQLGTHQMITHRPRAEGEDILSVNKF</sequence>
<evidence type="ECO:0000313" key="2">
    <source>
        <dbReference type="Proteomes" id="UP000231019"/>
    </source>
</evidence>
<proteinExistence type="predicted"/>
<evidence type="ECO:0000313" key="1">
    <source>
        <dbReference type="EMBL" id="PIW13950.1"/>
    </source>
</evidence>
<organism evidence="1 2">
    <name type="scientific">bacterium (Candidatus Blackallbacteria) CG17_big_fil_post_rev_8_21_14_2_50_48_46</name>
    <dbReference type="NCBI Taxonomy" id="2014261"/>
    <lineage>
        <taxon>Bacteria</taxon>
        <taxon>Candidatus Blackallbacteria</taxon>
    </lineage>
</organism>
<gene>
    <name evidence="1" type="ORF">COW36_23190</name>
</gene>
<name>A0A2M7FY51_9BACT</name>
<reference evidence="1 2" key="1">
    <citation type="submission" date="2017-09" db="EMBL/GenBank/DDBJ databases">
        <title>Depth-based differentiation of microbial function through sediment-hosted aquifers and enrichment of novel symbionts in the deep terrestrial subsurface.</title>
        <authorList>
            <person name="Probst A.J."/>
            <person name="Ladd B."/>
            <person name="Jarett J.K."/>
            <person name="Geller-Mcgrath D.E."/>
            <person name="Sieber C.M."/>
            <person name="Emerson J.B."/>
            <person name="Anantharaman K."/>
            <person name="Thomas B.C."/>
            <person name="Malmstrom R."/>
            <person name="Stieglmeier M."/>
            <person name="Klingl A."/>
            <person name="Woyke T."/>
            <person name="Ryan C.M."/>
            <person name="Banfield J.F."/>
        </authorList>
    </citation>
    <scope>NUCLEOTIDE SEQUENCE [LARGE SCALE GENOMIC DNA]</scope>
    <source>
        <strain evidence="1">CG17_big_fil_post_rev_8_21_14_2_50_48_46</strain>
    </source>
</reference>
<dbReference type="AlphaFoldDB" id="A0A2M7FY51"/>